<dbReference type="Proteomes" id="UP000282423">
    <property type="component" value="Unassembled WGS sequence"/>
</dbReference>
<proteinExistence type="predicted"/>
<evidence type="ECO:0000313" key="2">
    <source>
        <dbReference type="EMBL" id="RKO72179.1"/>
    </source>
</evidence>
<organism evidence="2 3">
    <name type="scientific">Sphingobacterium puteale</name>
    <dbReference type="NCBI Taxonomy" id="2420510"/>
    <lineage>
        <taxon>Bacteria</taxon>
        <taxon>Pseudomonadati</taxon>
        <taxon>Bacteroidota</taxon>
        <taxon>Sphingobacteriia</taxon>
        <taxon>Sphingobacteriales</taxon>
        <taxon>Sphingobacteriaceae</taxon>
        <taxon>Sphingobacterium</taxon>
    </lineage>
</organism>
<dbReference type="RefSeq" id="WP_121123296.1">
    <property type="nucleotide sequence ID" value="NZ_RBWS01000006.1"/>
</dbReference>
<dbReference type="OrthoDB" id="4941530at2"/>
<sequence length="149" mass="17575">MKNLNHEDLIAIVEIKKVMARYTRFVDTKQWNSFKELFDENAHMLFEGEKGERLFEFNSPQEMVNVTAPVLEGARSAHHVHSPEIELLPEHRATAIWAMEDLINFAQREEIPYKKLHGFGHYHLELLKTEKGWKITRLQLKRTILDILV</sequence>
<dbReference type="Pfam" id="PF13577">
    <property type="entry name" value="SnoaL_4"/>
    <property type="match status" value="1"/>
</dbReference>
<dbReference type="AlphaFoldDB" id="A0A420W0S7"/>
<gene>
    <name evidence="2" type="ORF">D7322_08805</name>
</gene>
<name>A0A420W0S7_9SPHI</name>
<feature type="domain" description="SnoaL-like" evidence="1">
    <location>
        <begin position="9"/>
        <end position="138"/>
    </location>
</feature>
<dbReference type="InterPro" id="IPR032710">
    <property type="entry name" value="NTF2-like_dom_sf"/>
</dbReference>
<evidence type="ECO:0000259" key="1">
    <source>
        <dbReference type="Pfam" id="PF13577"/>
    </source>
</evidence>
<evidence type="ECO:0000313" key="3">
    <source>
        <dbReference type="Proteomes" id="UP000282423"/>
    </source>
</evidence>
<dbReference type="SUPFAM" id="SSF54427">
    <property type="entry name" value="NTF2-like"/>
    <property type="match status" value="1"/>
</dbReference>
<protein>
    <submittedName>
        <fullName evidence="2">Nuclear transport factor 2 family protein</fullName>
    </submittedName>
</protein>
<keyword evidence="3" id="KW-1185">Reference proteome</keyword>
<comment type="caution">
    <text evidence="2">The sequence shown here is derived from an EMBL/GenBank/DDBJ whole genome shotgun (WGS) entry which is preliminary data.</text>
</comment>
<dbReference type="Gene3D" id="3.10.450.50">
    <property type="match status" value="1"/>
</dbReference>
<accession>A0A420W0S7</accession>
<reference evidence="2 3" key="1">
    <citation type="submission" date="2018-10" db="EMBL/GenBank/DDBJ databases">
        <title>Sphingobacterium sp. M05W1-28.</title>
        <authorList>
            <person name="Cai H."/>
        </authorList>
    </citation>
    <scope>NUCLEOTIDE SEQUENCE [LARGE SCALE GENOMIC DNA]</scope>
    <source>
        <strain evidence="2 3">M05W1-28</strain>
    </source>
</reference>
<dbReference type="EMBL" id="RBWS01000006">
    <property type="protein sequence ID" value="RKO72179.1"/>
    <property type="molecule type" value="Genomic_DNA"/>
</dbReference>
<dbReference type="InterPro" id="IPR037401">
    <property type="entry name" value="SnoaL-like"/>
</dbReference>